<organism evidence="4 5">
    <name type="scientific">Nicrophorus vespilloides</name>
    <name type="common">Boreal carrion beetle</name>
    <dbReference type="NCBI Taxonomy" id="110193"/>
    <lineage>
        <taxon>Eukaryota</taxon>
        <taxon>Metazoa</taxon>
        <taxon>Ecdysozoa</taxon>
        <taxon>Arthropoda</taxon>
        <taxon>Hexapoda</taxon>
        <taxon>Insecta</taxon>
        <taxon>Pterygota</taxon>
        <taxon>Neoptera</taxon>
        <taxon>Endopterygota</taxon>
        <taxon>Coleoptera</taxon>
        <taxon>Polyphaga</taxon>
        <taxon>Staphyliniformia</taxon>
        <taxon>Silphidae</taxon>
        <taxon>Nicrophorinae</taxon>
        <taxon>Nicrophorus</taxon>
    </lineage>
</organism>
<dbReference type="SUPFAM" id="SSF52768">
    <property type="entry name" value="Arginase/deacetylase"/>
    <property type="match status" value="1"/>
</dbReference>
<evidence type="ECO:0000259" key="3">
    <source>
        <dbReference type="Pfam" id="PF00850"/>
    </source>
</evidence>
<sequence>MSELLFQSGDEETTKKTKLYFDIDEEQWPIIYRPEYNVHFWGLEKLHPFDAGKWGHVYEFLKEAGLFKTFPVVKPNEAKYKDLLLVHSKEYLKSLRCSLTVACIVEVPPLCLVPNYFLQKRYLKKMRYQVGGSVLAGKIALERGYAINIGGGFHHCSSKEGGGFCAYADITLLIEFLFNCYPEQVKDVMIIDLDAHQGNGYERDFLTNTHVYILDAYNRSIYPRDAVAKAAINRKVELKFMIDDIEYLTKIEANVDRALTDFKPNLVVYNAGTDILIGDSLGGLAISAEGIIKRDEMVFRKVTAKDIPIVMLTSGGYLKKTARIIADSIMNLNEKGLLQKPKHRY</sequence>
<dbReference type="InterPro" id="IPR037138">
    <property type="entry name" value="His_deacetylse_dom_sf"/>
</dbReference>
<dbReference type="PANTHER" id="PTHR10625">
    <property type="entry name" value="HISTONE DEACETYLASE HDAC1-RELATED"/>
    <property type="match status" value="1"/>
</dbReference>
<dbReference type="RefSeq" id="XP_017775801.1">
    <property type="nucleotide sequence ID" value="XM_017920312.1"/>
</dbReference>
<dbReference type="Gene3D" id="3.40.800.20">
    <property type="entry name" value="Histone deacetylase domain"/>
    <property type="match status" value="1"/>
</dbReference>
<dbReference type="GeneID" id="108562098"/>
<dbReference type="PRINTS" id="PR01270">
    <property type="entry name" value="HDASUPER"/>
</dbReference>
<reference evidence="5 6" key="1">
    <citation type="submission" date="2025-05" db="UniProtKB">
        <authorList>
            <consortium name="RefSeq"/>
        </authorList>
    </citation>
    <scope>IDENTIFICATION</scope>
    <source>
        <tissue evidence="5 6">Whole Larva</tissue>
    </source>
</reference>
<dbReference type="InterPro" id="IPR000286">
    <property type="entry name" value="HDACs"/>
</dbReference>
<dbReference type="Pfam" id="PF00850">
    <property type="entry name" value="Hist_deacetyl"/>
    <property type="match status" value="1"/>
</dbReference>
<keyword evidence="4" id="KW-1185">Reference proteome</keyword>
<dbReference type="Proteomes" id="UP000695000">
    <property type="component" value="Unplaced"/>
</dbReference>
<proteinExistence type="predicted"/>
<comment type="catalytic activity">
    <reaction evidence="2">
        <text>N(6)-acetyl-L-lysyl-[histone] + H2O = L-lysyl-[histone] + acetate</text>
        <dbReference type="Rhea" id="RHEA:58196"/>
        <dbReference type="Rhea" id="RHEA-COMP:9845"/>
        <dbReference type="Rhea" id="RHEA-COMP:11338"/>
        <dbReference type="ChEBI" id="CHEBI:15377"/>
        <dbReference type="ChEBI" id="CHEBI:29969"/>
        <dbReference type="ChEBI" id="CHEBI:30089"/>
        <dbReference type="ChEBI" id="CHEBI:61930"/>
        <dbReference type="EC" id="3.5.1.98"/>
    </reaction>
</comment>
<keyword evidence="1" id="KW-0378">Hydrolase</keyword>
<dbReference type="CDD" id="cd09993">
    <property type="entry name" value="HDAC_classIV"/>
    <property type="match status" value="1"/>
</dbReference>
<dbReference type="InterPro" id="IPR044150">
    <property type="entry name" value="HDAC_classIV"/>
</dbReference>
<dbReference type="InterPro" id="IPR023696">
    <property type="entry name" value="Ureohydrolase_dom_sf"/>
</dbReference>
<evidence type="ECO:0000313" key="6">
    <source>
        <dbReference type="RefSeq" id="XP_017775801.1"/>
    </source>
</evidence>
<feature type="domain" description="Histone deacetylase" evidence="3">
    <location>
        <begin position="47"/>
        <end position="327"/>
    </location>
</feature>
<protein>
    <submittedName>
        <fullName evidence="5">Histone deacetylase 11 isoform X1</fullName>
    </submittedName>
    <submittedName>
        <fullName evidence="6">Histone deacetylase 11 isoform X2</fullName>
    </submittedName>
</protein>
<name>A0ABM1MMJ4_NICVS</name>
<dbReference type="RefSeq" id="XP_017775794.1">
    <property type="nucleotide sequence ID" value="XM_017920305.1"/>
</dbReference>
<dbReference type="PANTHER" id="PTHR10625:SF23">
    <property type="entry name" value="HISTONE DEACETYLASE 11"/>
    <property type="match status" value="1"/>
</dbReference>
<evidence type="ECO:0000313" key="5">
    <source>
        <dbReference type="RefSeq" id="XP_017775794.1"/>
    </source>
</evidence>
<dbReference type="InterPro" id="IPR023801">
    <property type="entry name" value="His_deacetylse_dom"/>
</dbReference>
<gene>
    <name evidence="5 6" type="primary">LOC108562098</name>
</gene>
<accession>A0ABM1MMJ4</accession>
<evidence type="ECO:0000313" key="4">
    <source>
        <dbReference type="Proteomes" id="UP000695000"/>
    </source>
</evidence>
<evidence type="ECO:0000256" key="2">
    <source>
        <dbReference type="ARBA" id="ARBA00048287"/>
    </source>
</evidence>
<evidence type="ECO:0000256" key="1">
    <source>
        <dbReference type="ARBA" id="ARBA00022801"/>
    </source>
</evidence>